<gene>
    <name evidence="2" type="ORF">TARUN_9872</name>
</gene>
<protein>
    <submittedName>
        <fullName evidence="2">Uncharacterized protein</fullName>
    </submittedName>
</protein>
<dbReference type="Proteomes" id="UP000266272">
    <property type="component" value="Unassembled WGS sequence"/>
</dbReference>
<dbReference type="STRING" id="490622.A0A395N8D5"/>
<evidence type="ECO:0000256" key="1">
    <source>
        <dbReference type="SAM" id="MobiDB-lite"/>
    </source>
</evidence>
<feature type="region of interest" description="Disordered" evidence="1">
    <location>
        <begin position="105"/>
        <end position="130"/>
    </location>
</feature>
<reference evidence="2 3" key="1">
    <citation type="journal article" date="2018" name="PLoS Pathog.">
        <title>Evolution of structural diversity of trichothecenes, a family of toxins produced by plant pathogenic and entomopathogenic fungi.</title>
        <authorList>
            <person name="Proctor R.H."/>
            <person name="McCormick S.P."/>
            <person name="Kim H.S."/>
            <person name="Cardoza R.E."/>
            <person name="Stanley A.M."/>
            <person name="Lindo L."/>
            <person name="Kelly A."/>
            <person name="Brown D.W."/>
            <person name="Lee T."/>
            <person name="Vaughan M.M."/>
            <person name="Alexander N.J."/>
            <person name="Busman M."/>
            <person name="Gutierrez S."/>
        </authorList>
    </citation>
    <scope>NUCLEOTIDE SEQUENCE [LARGE SCALE GENOMIC DNA]</scope>
    <source>
        <strain evidence="2 3">IBT 40837</strain>
    </source>
</reference>
<organism evidence="2 3">
    <name type="scientific">Trichoderma arundinaceum</name>
    <dbReference type="NCBI Taxonomy" id="490622"/>
    <lineage>
        <taxon>Eukaryota</taxon>
        <taxon>Fungi</taxon>
        <taxon>Dikarya</taxon>
        <taxon>Ascomycota</taxon>
        <taxon>Pezizomycotina</taxon>
        <taxon>Sordariomycetes</taxon>
        <taxon>Hypocreomycetidae</taxon>
        <taxon>Hypocreales</taxon>
        <taxon>Hypocreaceae</taxon>
        <taxon>Trichoderma</taxon>
    </lineage>
</organism>
<evidence type="ECO:0000313" key="2">
    <source>
        <dbReference type="EMBL" id="RFU72390.1"/>
    </source>
</evidence>
<dbReference type="EMBL" id="PXOA01000866">
    <property type="protein sequence ID" value="RFU72390.1"/>
    <property type="molecule type" value="Genomic_DNA"/>
</dbReference>
<proteinExistence type="predicted"/>
<accession>A0A395N8D5</accession>
<dbReference type="OrthoDB" id="4121058at2759"/>
<name>A0A395N8D5_TRIAR</name>
<dbReference type="AlphaFoldDB" id="A0A395N8D5"/>
<keyword evidence="3" id="KW-1185">Reference proteome</keyword>
<comment type="caution">
    <text evidence="2">The sequence shown here is derived from an EMBL/GenBank/DDBJ whole genome shotgun (WGS) entry which is preliminary data.</text>
</comment>
<sequence>MSGTAAFVSEGKFSFTNGVLFAEASDRRQHRRATQEELGAHFESGSDKGYAAHWFEAQLLHYGLQPSKVKSVARMRLFDAFRGGALSVPSHIIDLEKRLKKEWTKQEKENKKPLRAPESTVEQQEGVRGEAGRASWYEFTCIKAPR</sequence>
<evidence type="ECO:0000313" key="3">
    <source>
        <dbReference type="Proteomes" id="UP000266272"/>
    </source>
</evidence>